<proteinExistence type="predicted"/>
<organism evidence="1 2">
    <name type="scientific">Mycolicibacterium parafortuitum</name>
    <name type="common">Mycobacterium parafortuitum</name>
    <dbReference type="NCBI Taxonomy" id="39692"/>
    <lineage>
        <taxon>Bacteria</taxon>
        <taxon>Bacillati</taxon>
        <taxon>Actinomycetota</taxon>
        <taxon>Actinomycetes</taxon>
        <taxon>Mycobacteriales</taxon>
        <taxon>Mycobacteriaceae</taxon>
        <taxon>Mycolicibacterium</taxon>
    </lineage>
</organism>
<reference evidence="1 2" key="1">
    <citation type="journal article" date="2021" name="Chemosphere">
        <title>Bioballs carrying a syntrophic Rhodococcus and Mycolicibacterium consortium for simultaneous sorption and biodegradation of fuel oil in contaminated freshwater.</title>
        <authorList>
            <person name="Naloka K."/>
            <person name="Polrit D."/>
            <person name="Muangchinda C."/>
            <person name="Thoetkiattikul H."/>
            <person name="Pinyakong O."/>
        </authorList>
    </citation>
    <scope>NUCLEOTIDE SEQUENCE [LARGE SCALE GENOMIC DNA]</scope>
    <source>
        <strain evidence="1 2">J101</strain>
    </source>
</reference>
<keyword evidence="1" id="KW-0378">Hydrolase</keyword>
<comment type="caution">
    <text evidence="1">The sequence shown here is derived from an EMBL/GenBank/DDBJ whole genome shotgun (WGS) entry which is preliminary data.</text>
</comment>
<evidence type="ECO:0000313" key="1">
    <source>
        <dbReference type="EMBL" id="MDZ5088833.1"/>
    </source>
</evidence>
<keyword evidence="2" id="KW-1185">Reference proteome</keyword>
<protein>
    <submittedName>
        <fullName evidence="1">Alpha/beta hydrolase</fullName>
    </submittedName>
</protein>
<gene>
    <name evidence="1" type="ORF">OHX15_25840</name>
</gene>
<evidence type="ECO:0000313" key="2">
    <source>
        <dbReference type="Proteomes" id="UP001289645"/>
    </source>
</evidence>
<name>A0ACC6MPA3_MYCPF</name>
<dbReference type="EMBL" id="JAOXLN010000041">
    <property type="protein sequence ID" value="MDZ5088833.1"/>
    <property type="molecule type" value="Genomic_DNA"/>
</dbReference>
<sequence>MRTIWAALLGGGLLIAVLSGTGVSTAPVVSAAPGESGSVSAEPGSPDGDDTDGERDRADPASGPADGRSELADGTDEAPGVVDAEEQHIGAGIDDEPRGVGVDGDESSAAAEDEEPGVVVEDEEPGVVVEDEEPGVVVEDADIVSASHNDEPATHGVNADDSAEKREFAESNRSAGTPETVPPIAEKSEDLPAATEQDAEGVAGWMAAESGAVVETLPEQAVAIDAAEATEGEVTDNEGTDSAEDVGAIRGSTSEATATTSLTMSAVAPSPPRSTLLSLVGSVVLNLVVGLIQLVDGPPVLPANSTVTVRTSSLDLPIGAGRSVQADWYFPEHIDETTRFVYLQHGFLASGPMYSYTAADLAERTNSIVVAPSLSSNFFAPDAAWVGGSTMQRAVAELFVGERTALTESVRAAAGWDIELPDDFVLVGHSAGGTLVVSAAGRLVGTGAFENLRGVVMLDGVEPAASPAVRQALGKLTGASDKPIYLISSERYFWSRGGDMADKLELARPDRFNGVSLDGGLHIDYMEGGNRFIQFMQYLIGGFSRPANVQAAGLIAAGWVNDLFAGSTESGVYGQPDEQITIDTAASAATARILPLGYPSRPVWPPLLEAALTAIFDAGGKYLFVYEPLPGFVPASPATSPGLRLGPQLTAQ</sequence>
<dbReference type="Proteomes" id="UP001289645">
    <property type="component" value="Unassembled WGS sequence"/>
</dbReference>
<accession>A0ACC6MPA3</accession>